<sequence length="439" mass="51664">MLSIINVDVDFMDSGELFELESSEYMVTQKVKNATFYLTVDTYDIPRYIFLEIQFSYPKEGDVNFLMAVGRNQLTKLENSNIITTYTDYNGFYLHKNYHNIIIPSNSFKTGDKFFLTNLIGSDRRTYQYFLKIRKLPYQPCPNNCSSDQGKCVDGICSCNENRIDLDCSKESEAIKLDEKIENMTILGTKYFYFQQPTQLEKIVFEMGLESDYYQEITQVTLYYMFENYIFGAPTQYYTNFTFTKDLMSNSIKFDVSKLSYNSNLLRFNRLIFSLVTEKEVRCNLYITSISSSESNDANLNIILFVTISIAVFIIMLIILIVCIRRRLNRRQHDLRVIPMEEITLSMEFLTKYMKKVEKGKKYNNQPCSICLEEKKRDLRLILCQHQFHVDCLYNWLIRCNGNYKCPNCREIIDLEKLKRSNLKGSKLIEISQDSILDQ</sequence>
<keyword evidence="5" id="KW-0472">Membrane</keyword>
<protein>
    <recommendedName>
        <fullName evidence="6">RING-type domain-containing protein</fullName>
    </recommendedName>
</protein>
<proteinExistence type="predicted"/>
<evidence type="ECO:0000256" key="5">
    <source>
        <dbReference type="SAM" id="Phobius"/>
    </source>
</evidence>
<dbReference type="InterPro" id="IPR052788">
    <property type="entry name" value="RING-type_E3_ligase_ATL"/>
</dbReference>
<name>A0A8S1SB05_PAROT</name>
<evidence type="ECO:0000313" key="7">
    <source>
        <dbReference type="EMBL" id="CAD8137155.1"/>
    </source>
</evidence>
<evidence type="ECO:0000256" key="3">
    <source>
        <dbReference type="ARBA" id="ARBA00022833"/>
    </source>
</evidence>
<keyword evidence="5" id="KW-1133">Transmembrane helix</keyword>
<comment type="caution">
    <text evidence="7">The sequence shown here is derived from an EMBL/GenBank/DDBJ whole genome shotgun (WGS) entry which is preliminary data.</text>
</comment>
<dbReference type="OMA" id="KLPYQPC"/>
<keyword evidence="2 4" id="KW-0863">Zinc-finger</keyword>
<evidence type="ECO:0000256" key="4">
    <source>
        <dbReference type="PROSITE-ProRule" id="PRU00175"/>
    </source>
</evidence>
<keyword evidence="3" id="KW-0862">Zinc</keyword>
<accession>A0A8S1SB05</accession>
<feature type="domain" description="RING-type" evidence="6">
    <location>
        <begin position="368"/>
        <end position="410"/>
    </location>
</feature>
<dbReference type="InterPro" id="IPR018957">
    <property type="entry name" value="Znf_C3HC4_RING-type"/>
</dbReference>
<dbReference type="AlphaFoldDB" id="A0A8S1SB05"/>
<evidence type="ECO:0000256" key="1">
    <source>
        <dbReference type="ARBA" id="ARBA00022723"/>
    </source>
</evidence>
<dbReference type="EMBL" id="CAJJDP010000007">
    <property type="protein sequence ID" value="CAD8137155.1"/>
    <property type="molecule type" value="Genomic_DNA"/>
</dbReference>
<dbReference type="Proteomes" id="UP000683925">
    <property type="component" value="Unassembled WGS sequence"/>
</dbReference>
<reference evidence="7" key="1">
    <citation type="submission" date="2021-01" db="EMBL/GenBank/DDBJ databases">
        <authorList>
            <consortium name="Genoscope - CEA"/>
            <person name="William W."/>
        </authorList>
    </citation>
    <scope>NUCLEOTIDE SEQUENCE</scope>
</reference>
<keyword evidence="1" id="KW-0479">Metal-binding</keyword>
<dbReference type="SMART" id="SM00184">
    <property type="entry name" value="RING"/>
    <property type="match status" value="1"/>
</dbReference>
<dbReference type="OrthoDB" id="378752at2759"/>
<gene>
    <name evidence="7" type="ORF">POCTA_138.1.T0080217</name>
</gene>
<keyword evidence="5" id="KW-0812">Transmembrane</keyword>
<dbReference type="PANTHER" id="PTHR45798:SF97">
    <property type="entry name" value="ALCOHOL-SENSITIVE RING FINGER PROTEIN 1"/>
    <property type="match status" value="1"/>
</dbReference>
<dbReference type="PANTHER" id="PTHR45798">
    <property type="entry name" value="RING-H2 FINGER PROTEIN ATL61-RELATED-RELATED"/>
    <property type="match status" value="1"/>
</dbReference>
<feature type="transmembrane region" description="Helical" evidence="5">
    <location>
        <begin position="302"/>
        <end position="324"/>
    </location>
</feature>
<dbReference type="PROSITE" id="PS50089">
    <property type="entry name" value="ZF_RING_2"/>
    <property type="match status" value="1"/>
</dbReference>
<evidence type="ECO:0000313" key="8">
    <source>
        <dbReference type="Proteomes" id="UP000683925"/>
    </source>
</evidence>
<organism evidence="7 8">
    <name type="scientific">Paramecium octaurelia</name>
    <dbReference type="NCBI Taxonomy" id="43137"/>
    <lineage>
        <taxon>Eukaryota</taxon>
        <taxon>Sar</taxon>
        <taxon>Alveolata</taxon>
        <taxon>Ciliophora</taxon>
        <taxon>Intramacronucleata</taxon>
        <taxon>Oligohymenophorea</taxon>
        <taxon>Peniculida</taxon>
        <taxon>Parameciidae</taxon>
        <taxon>Paramecium</taxon>
    </lineage>
</organism>
<dbReference type="InterPro" id="IPR001841">
    <property type="entry name" value="Znf_RING"/>
</dbReference>
<evidence type="ECO:0000259" key="6">
    <source>
        <dbReference type="PROSITE" id="PS50089"/>
    </source>
</evidence>
<evidence type="ECO:0000256" key="2">
    <source>
        <dbReference type="ARBA" id="ARBA00022771"/>
    </source>
</evidence>
<keyword evidence="8" id="KW-1185">Reference proteome</keyword>
<dbReference type="Pfam" id="PF00097">
    <property type="entry name" value="zf-C3HC4"/>
    <property type="match status" value="1"/>
</dbReference>
<dbReference type="GO" id="GO:0008270">
    <property type="term" value="F:zinc ion binding"/>
    <property type="evidence" value="ECO:0007669"/>
    <property type="project" value="UniProtKB-KW"/>
</dbReference>